<keyword evidence="5" id="KW-0804">Transcription</keyword>
<dbReference type="Pfam" id="PF00172">
    <property type="entry name" value="Zn_clus"/>
    <property type="match status" value="1"/>
</dbReference>
<feature type="region of interest" description="Disordered" evidence="7">
    <location>
        <begin position="167"/>
        <end position="194"/>
    </location>
</feature>
<feature type="compositionally biased region" description="Pro residues" evidence="7">
    <location>
        <begin position="874"/>
        <end position="884"/>
    </location>
</feature>
<dbReference type="CDD" id="cd12148">
    <property type="entry name" value="fungal_TF_MHR"/>
    <property type="match status" value="1"/>
</dbReference>
<reference evidence="9" key="1">
    <citation type="journal article" date="2023" name="Mol. Phylogenet. Evol.">
        <title>Genome-scale phylogeny and comparative genomics of the fungal order Sordariales.</title>
        <authorList>
            <person name="Hensen N."/>
            <person name="Bonometti L."/>
            <person name="Westerberg I."/>
            <person name="Brannstrom I.O."/>
            <person name="Guillou S."/>
            <person name="Cros-Aarteil S."/>
            <person name="Calhoun S."/>
            <person name="Haridas S."/>
            <person name="Kuo A."/>
            <person name="Mondo S."/>
            <person name="Pangilinan J."/>
            <person name="Riley R."/>
            <person name="LaButti K."/>
            <person name="Andreopoulos B."/>
            <person name="Lipzen A."/>
            <person name="Chen C."/>
            <person name="Yan M."/>
            <person name="Daum C."/>
            <person name="Ng V."/>
            <person name="Clum A."/>
            <person name="Steindorff A."/>
            <person name="Ohm R.A."/>
            <person name="Martin F."/>
            <person name="Silar P."/>
            <person name="Natvig D.O."/>
            <person name="Lalanne C."/>
            <person name="Gautier V."/>
            <person name="Ament-Velasquez S.L."/>
            <person name="Kruys A."/>
            <person name="Hutchinson M.I."/>
            <person name="Powell A.J."/>
            <person name="Barry K."/>
            <person name="Miller A.N."/>
            <person name="Grigoriev I.V."/>
            <person name="Debuchy R."/>
            <person name="Gladieux P."/>
            <person name="Hiltunen Thoren M."/>
            <person name="Johannesson H."/>
        </authorList>
    </citation>
    <scope>NUCLEOTIDE SEQUENCE</scope>
    <source>
        <strain evidence="9">FGSC 1904</strain>
    </source>
</reference>
<evidence type="ECO:0000259" key="8">
    <source>
        <dbReference type="PROSITE" id="PS50048"/>
    </source>
</evidence>
<dbReference type="InterPro" id="IPR051430">
    <property type="entry name" value="Fungal_TF_Env_Response"/>
</dbReference>
<evidence type="ECO:0000313" key="10">
    <source>
        <dbReference type="Proteomes" id="UP001281003"/>
    </source>
</evidence>
<reference evidence="9" key="2">
    <citation type="submission" date="2023-07" db="EMBL/GenBank/DDBJ databases">
        <authorList>
            <consortium name="Lawrence Berkeley National Laboratory"/>
            <person name="Haridas S."/>
            <person name="Hensen N."/>
            <person name="Bonometti L."/>
            <person name="Westerberg I."/>
            <person name="Brannstrom I.O."/>
            <person name="Guillou S."/>
            <person name="Cros-Aarteil S."/>
            <person name="Calhoun S."/>
            <person name="Kuo A."/>
            <person name="Mondo S."/>
            <person name="Pangilinan J."/>
            <person name="Riley R."/>
            <person name="LaButti K."/>
            <person name="Andreopoulos B."/>
            <person name="Lipzen A."/>
            <person name="Chen C."/>
            <person name="Yanf M."/>
            <person name="Daum C."/>
            <person name="Ng V."/>
            <person name="Clum A."/>
            <person name="Steindorff A."/>
            <person name="Ohm R."/>
            <person name="Martin F."/>
            <person name="Silar P."/>
            <person name="Natvig D."/>
            <person name="Lalanne C."/>
            <person name="Gautier V."/>
            <person name="Ament-velasquez S.L."/>
            <person name="Kruys A."/>
            <person name="Hutchinson M.I."/>
            <person name="Powell A.J."/>
            <person name="Barry K."/>
            <person name="Miller A.N."/>
            <person name="Grigoriev I.V."/>
            <person name="Debuchy R."/>
            <person name="Gladieux P."/>
            <person name="Thoren M.H."/>
            <person name="Johannesson H."/>
        </authorList>
    </citation>
    <scope>NUCLEOTIDE SEQUENCE</scope>
    <source>
        <strain evidence="9">FGSC 1904</strain>
    </source>
</reference>
<keyword evidence="1" id="KW-0479">Metal-binding</keyword>
<dbReference type="PANTHER" id="PTHR31944">
    <property type="entry name" value="HEME-RESPONSIVE ZINC FINGER TRANSCRIPTION FACTOR HAP1"/>
    <property type="match status" value="1"/>
</dbReference>
<dbReference type="SMART" id="SM00066">
    <property type="entry name" value="GAL4"/>
    <property type="match status" value="1"/>
</dbReference>
<feature type="compositionally biased region" description="Basic and acidic residues" evidence="7">
    <location>
        <begin position="30"/>
        <end position="53"/>
    </location>
</feature>
<feature type="region of interest" description="Disordered" evidence="7">
    <location>
        <begin position="735"/>
        <end position="808"/>
    </location>
</feature>
<evidence type="ECO:0000256" key="1">
    <source>
        <dbReference type="ARBA" id="ARBA00022723"/>
    </source>
</evidence>
<keyword evidence="10" id="KW-1185">Reference proteome</keyword>
<evidence type="ECO:0000256" key="3">
    <source>
        <dbReference type="ARBA" id="ARBA00023015"/>
    </source>
</evidence>
<dbReference type="EMBL" id="JAUTDP010000011">
    <property type="protein sequence ID" value="KAK3392432.1"/>
    <property type="molecule type" value="Genomic_DNA"/>
</dbReference>
<gene>
    <name evidence="9" type="ORF">B0T20DRAFT_56018</name>
</gene>
<evidence type="ECO:0000256" key="6">
    <source>
        <dbReference type="ARBA" id="ARBA00023242"/>
    </source>
</evidence>
<comment type="caution">
    <text evidence="9">The sequence shown here is derived from an EMBL/GenBank/DDBJ whole genome shotgun (WGS) entry which is preliminary data.</text>
</comment>
<feature type="compositionally biased region" description="Basic and acidic residues" evidence="7">
    <location>
        <begin position="762"/>
        <end position="774"/>
    </location>
</feature>
<evidence type="ECO:0000313" key="9">
    <source>
        <dbReference type="EMBL" id="KAK3392432.1"/>
    </source>
</evidence>
<dbReference type="PROSITE" id="PS00463">
    <property type="entry name" value="ZN2_CY6_FUNGAL_1"/>
    <property type="match status" value="1"/>
</dbReference>
<feature type="region of interest" description="Disordered" evidence="7">
    <location>
        <begin position="864"/>
        <end position="888"/>
    </location>
</feature>
<keyword evidence="3" id="KW-0805">Transcription regulation</keyword>
<dbReference type="GO" id="GO:0005634">
    <property type="term" value="C:nucleus"/>
    <property type="evidence" value="ECO:0007669"/>
    <property type="project" value="TreeGrafter"/>
</dbReference>
<dbReference type="Pfam" id="PF04082">
    <property type="entry name" value="Fungal_trans"/>
    <property type="match status" value="1"/>
</dbReference>
<dbReference type="PANTHER" id="PTHR31944:SF130">
    <property type="entry name" value="ZN(II)2CYS6 TRANSCRIPTION FACTO (EUROFUNG)"/>
    <property type="match status" value="1"/>
</dbReference>
<keyword evidence="4" id="KW-0238">DNA-binding</keyword>
<dbReference type="PROSITE" id="PS50048">
    <property type="entry name" value="ZN2_CY6_FUNGAL_2"/>
    <property type="match status" value="1"/>
</dbReference>
<dbReference type="GO" id="GO:0008270">
    <property type="term" value="F:zinc ion binding"/>
    <property type="evidence" value="ECO:0007669"/>
    <property type="project" value="InterPro"/>
</dbReference>
<dbReference type="SUPFAM" id="SSF57701">
    <property type="entry name" value="Zn2/Cys6 DNA-binding domain"/>
    <property type="match status" value="1"/>
</dbReference>
<dbReference type="Gene3D" id="4.10.240.10">
    <property type="entry name" value="Zn(2)-C6 fungal-type DNA-binding domain"/>
    <property type="match status" value="1"/>
</dbReference>
<evidence type="ECO:0000256" key="4">
    <source>
        <dbReference type="ARBA" id="ARBA00023125"/>
    </source>
</evidence>
<dbReference type="GO" id="GO:0000978">
    <property type="term" value="F:RNA polymerase II cis-regulatory region sequence-specific DNA binding"/>
    <property type="evidence" value="ECO:0007669"/>
    <property type="project" value="TreeGrafter"/>
</dbReference>
<feature type="compositionally biased region" description="Polar residues" evidence="7">
    <location>
        <begin position="167"/>
        <end position="183"/>
    </location>
</feature>
<accession>A0AAE0P3C7</accession>
<dbReference type="CDD" id="cd00067">
    <property type="entry name" value="GAL4"/>
    <property type="match status" value="1"/>
</dbReference>
<feature type="compositionally biased region" description="Polar residues" evidence="7">
    <location>
        <begin position="11"/>
        <end position="29"/>
    </location>
</feature>
<dbReference type="InterPro" id="IPR007219">
    <property type="entry name" value="XnlR_reg_dom"/>
</dbReference>
<keyword evidence="6" id="KW-0539">Nucleus</keyword>
<protein>
    <recommendedName>
        <fullName evidence="8">Zn(2)-C6 fungal-type domain-containing protein</fullName>
    </recommendedName>
</protein>
<organism evidence="9 10">
    <name type="scientific">Sordaria brevicollis</name>
    <dbReference type="NCBI Taxonomy" id="83679"/>
    <lineage>
        <taxon>Eukaryota</taxon>
        <taxon>Fungi</taxon>
        <taxon>Dikarya</taxon>
        <taxon>Ascomycota</taxon>
        <taxon>Pezizomycotina</taxon>
        <taxon>Sordariomycetes</taxon>
        <taxon>Sordariomycetidae</taxon>
        <taxon>Sordariales</taxon>
        <taxon>Sordariaceae</taxon>
        <taxon>Sordaria</taxon>
    </lineage>
</organism>
<keyword evidence="2" id="KW-0862">Zinc</keyword>
<sequence length="946" mass="106489">MSEEPSRGSVEPSSVARSVERSQSPSTVSNKRDGFSRDRDESHDQDDDHHDANGNRPPPRKRQRVRLSCLECRRRKLSCDREFPCARCIQSGTPERCEYETRPGLAPPNKLGLSNAALAGFDSRLSLPNGGSGDSAYYRKDARESDRIRRLELELAQLKNIILKQQQHGSLDGSTATDQSPPQKLNPAPGEDQEIGAQFGYNQFADAVNNESKEELRFLRGKEFKTRYFGPHSASRAFSELAGLCHFMKETSEEFFRPFTIPNTKDRRRRAEEREIKFHAAEPSLESLLPSKEKTDSLVSIYLDQFEQIHRIVHIPTFRRDYDKFWDPAHTRSAAFTALILAILGVSSCLGSHFPQEFDKLISRSHADALKWIDAVDEWQQKQSQKHRRLIHYQIACLVYLAKRVNTVKKKRFWKGAGALSMDAISVGLHLEPSHNISPFNQELRRRIWATIQSFDLQASFDQGLPSILSALHFNVEPPRNIDDDEFDENSKELPPSKPRSEYTFSSYQHLSRQSLDLRLDLIRVLNGPSEKLDYDQIIRYTNEINSEIDQLPSWDVIEADAPTGVLKKPLLAYTLLHIQLRQFIIKLHHPYLKLRKDNSKYQYSEILYYNAARDMVLLNDKLAQQGIRTLNYLREDCLTLAINLCSVTMLQPRGSTNMIMINSQHTLQLLEKCLAIKEDRILSCGNNEPWGYSIMCAAVGLLEAHLGVKTTEQAKATSAERFIKLHCKLVPIPPGGAGGDGQPSSSQERLQQALTGQRAHHQSDAEKQTETERLQQQAGNTADRVSLPPLNSDHAQGVPGVGANTKLPPLNGLPTPSNSQFLNGIVADSMRLRVCFFCLPTVFVHIANCQAFYQPLTPFLHPGNAQQQHQQQPPQPQLPPASLPPAVDIPASPWNVQNVPLAGAGGDWSVQGGFQFPNAMDAGFDLNQLGASMGELWPSDLWDLM</sequence>
<dbReference type="AlphaFoldDB" id="A0AAE0P3C7"/>
<evidence type="ECO:0000256" key="2">
    <source>
        <dbReference type="ARBA" id="ARBA00022833"/>
    </source>
</evidence>
<feature type="compositionally biased region" description="Low complexity" evidence="7">
    <location>
        <begin position="864"/>
        <end position="873"/>
    </location>
</feature>
<evidence type="ECO:0000256" key="7">
    <source>
        <dbReference type="SAM" id="MobiDB-lite"/>
    </source>
</evidence>
<feature type="domain" description="Zn(2)-C6 fungal-type" evidence="8">
    <location>
        <begin position="68"/>
        <end position="99"/>
    </location>
</feature>
<feature type="region of interest" description="Disordered" evidence="7">
    <location>
        <begin position="480"/>
        <end position="500"/>
    </location>
</feature>
<dbReference type="GO" id="GO:0001228">
    <property type="term" value="F:DNA-binding transcription activator activity, RNA polymerase II-specific"/>
    <property type="evidence" value="ECO:0007669"/>
    <property type="project" value="TreeGrafter"/>
</dbReference>
<dbReference type="GO" id="GO:0006351">
    <property type="term" value="P:DNA-templated transcription"/>
    <property type="evidence" value="ECO:0007669"/>
    <property type="project" value="InterPro"/>
</dbReference>
<name>A0AAE0P3C7_SORBR</name>
<evidence type="ECO:0000256" key="5">
    <source>
        <dbReference type="ARBA" id="ARBA00023163"/>
    </source>
</evidence>
<feature type="region of interest" description="Disordered" evidence="7">
    <location>
        <begin position="1"/>
        <end position="65"/>
    </location>
</feature>
<dbReference type="InterPro" id="IPR001138">
    <property type="entry name" value="Zn2Cys6_DnaBD"/>
</dbReference>
<proteinExistence type="predicted"/>
<dbReference type="InterPro" id="IPR036864">
    <property type="entry name" value="Zn2-C6_fun-type_DNA-bd_sf"/>
</dbReference>
<feature type="compositionally biased region" description="Polar residues" evidence="7">
    <location>
        <begin position="743"/>
        <end position="756"/>
    </location>
</feature>
<dbReference type="Proteomes" id="UP001281003">
    <property type="component" value="Unassembled WGS sequence"/>
</dbReference>